<keyword evidence="3" id="KW-0175">Coiled coil</keyword>
<protein>
    <recommendedName>
        <fullName evidence="4">Carrier domain-containing protein</fullName>
    </recommendedName>
</protein>
<comment type="caution">
    <text evidence="5">The sequence shown here is derived from an EMBL/GenBank/DDBJ whole genome shotgun (WGS) entry which is preliminary data.</text>
</comment>
<proteinExistence type="predicted"/>
<reference evidence="5 6" key="1">
    <citation type="submission" date="2024-01" db="EMBL/GenBank/DDBJ databases">
        <title>A draft genome for the cacao thread blight pathogen Marasmiellus scandens.</title>
        <authorList>
            <person name="Baruah I.K."/>
            <person name="Leung J."/>
            <person name="Bukari Y."/>
            <person name="Amoako-Attah I."/>
            <person name="Meinhardt L.W."/>
            <person name="Bailey B.A."/>
            <person name="Cohen S.P."/>
        </authorList>
    </citation>
    <scope>NUCLEOTIDE SEQUENCE [LARGE SCALE GENOMIC DNA]</scope>
    <source>
        <strain evidence="5 6">GH-19</strain>
    </source>
</reference>
<evidence type="ECO:0000256" key="2">
    <source>
        <dbReference type="ARBA" id="ARBA00022553"/>
    </source>
</evidence>
<dbReference type="PANTHER" id="PTHR43439">
    <property type="entry name" value="PHENYLACETATE-COENZYME A LIGASE"/>
    <property type="match status" value="1"/>
</dbReference>
<dbReference type="InterPro" id="IPR036736">
    <property type="entry name" value="ACP-like_sf"/>
</dbReference>
<dbReference type="InterPro" id="IPR051414">
    <property type="entry name" value="Adenylate-forming_Reductase"/>
</dbReference>
<dbReference type="Pfam" id="PF07993">
    <property type="entry name" value="NAD_binding_4"/>
    <property type="match status" value="1"/>
</dbReference>
<gene>
    <name evidence="5" type="ORF">VKT23_001457</name>
</gene>
<dbReference type="SUPFAM" id="SSF47336">
    <property type="entry name" value="ACP-like"/>
    <property type="match status" value="1"/>
</dbReference>
<evidence type="ECO:0000313" key="5">
    <source>
        <dbReference type="EMBL" id="KAK7470022.1"/>
    </source>
</evidence>
<evidence type="ECO:0000256" key="1">
    <source>
        <dbReference type="ARBA" id="ARBA00022450"/>
    </source>
</evidence>
<dbReference type="InterPro" id="IPR020845">
    <property type="entry name" value="AMP-binding_CS"/>
</dbReference>
<dbReference type="Proteomes" id="UP001498398">
    <property type="component" value="Unassembled WGS sequence"/>
</dbReference>
<dbReference type="InterPro" id="IPR013120">
    <property type="entry name" value="FAR_NAD-bd"/>
</dbReference>
<dbReference type="EMBL" id="JBANRG010000002">
    <property type="protein sequence ID" value="KAK7470022.1"/>
    <property type="molecule type" value="Genomic_DNA"/>
</dbReference>
<dbReference type="Pfam" id="PF23562">
    <property type="entry name" value="AMP-binding_C_3"/>
    <property type="match status" value="1"/>
</dbReference>
<dbReference type="PANTHER" id="PTHR43439:SF2">
    <property type="entry name" value="ENZYME, PUTATIVE (JCVI)-RELATED"/>
    <property type="match status" value="1"/>
</dbReference>
<dbReference type="SUPFAM" id="SSF56801">
    <property type="entry name" value="Acetyl-CoA synthetase-like"/>
    <property type="match status" value="1"/>
</dbReference>
<evidence type="ECO:0000256" key="3">
    <source>
        <dbReference type="SAM" id="Coils"/>
    </source>
</evidence>
<dbReference type="Gene3D" id="3.40.50.12780">
    <property type="entry name" value="N-terminal domain of ligase-like"/>
    <property type="match status" value="1"/>
</dbReference>
<dbReference type="SUPFAM" id="SSF51735">
    <property type="entry name" value="NAD(P)-binding Rossmann-fold domains"/>
    <property type="match status" value="1"/>
</dbReference>
<dbReference type="Pfam" id="PF00501">
    <property type="entry name" value="AMP-binding"/>
    <property type="match status" value="1"/>
</dbReference>
<accession>A0ABR1K0C0</accession>
<sequence>MGLISIHPPFPVTFRPTPSPTFTPPPFDGSLTVPEIVNWHYRHSAKTPLFVYPRTDRSLCKVTWAEFACAVATGARIIKSRVCNMATDGAVVGILSHSDVIPYWTTKLSIIRSNFVGFPISSRNSPEAVAHLIDKVGVTHLLVGHDASMKDLASAAFQILQKEYNYDSTESNKRIPSTSPMLTFEELYLDHGNNADQYLQKVQEEIPLTRKRPDDIQLILHSSGSTSFPKPISWNTRSIVQLSLGPWFGERNMMGKVISINACPMFHAMGMFEIAWSLASGITFGTFEPKLPPAQPTPENAFEGAVAINADYVLGVPAMIDVWSRQSSHVDWLTTRDGIIFGGGPLDTEIGNELNKKGVSLFAVYGSTECGIMTLSLPEKVDMDSWEYFRFSRNIKTHLNPVFDSTGEYEVVIVANEYFTPRVINTKVDGVDAYATADLVVEHPHKKGYWKIIGRADSQIIHSSGEKTNPGPLESILDQNPLVQRCVVFGHRKFQAGILVEPKRENQFDPKDQQKLSEFRNQIWPTVEKLNTFAPQHSRIFKEMILIASPSKPFTYTAKNTPRRGAILKDYASEIEEIYNNMEESTQSNIAAPTNWDATTVTEFVRAIVQKVLSNHDIKDDDDLFQHGCDSLQATWIRNSLLRALRDSAKIDTRESAGNFIYDHPTISTLGAFISATAQSGSFDIGYGSLDKVVASMLQMVEKYSQNFPEPKNAQGVKQPMLNNKKTVLMTGSTGGFGVHILDRLVEDPTVEKVYALVRKGDLDIQTKQKNTCIERGVGTGLVESAKVVLLEASLTEERFGLADKIFDEIKTSVTHIIANAWRVDFNLGLTSFESDIKGFRQMLDLALTTNSLLVFISSISVFQNFTYAKKLPFVEEALPAEVASIGGYPQSKWVCEQIMQNAAPGGLRSIVVRLGQSCGSPNGSWNSKEWLPALVRSAPILGCVADNDKPISLIPADMAASAIRDFLDAPATEANPTFVHLIHPKPAKWSSLARIIASRLKVDVLPYSQWLERLEDAGKVVENAEQKISALRILPFYKGMLQCLDAPNCEAFGMVEIETKEAVRLSKTLADPGLAQLDEKDVDRWLSYWQLL</sequence>
<name>A0ABR1K0C0_9AGAR</name>
<dbReference type="PROSITE" id="PS50075">
    <property type="entry name" value="CARRIER"/>
    <property type="match status" value="1"/>
</dbReference>
<feature type="coiled-coil region" evidence="3">
    <location>
        <begin position="1008"/>
        <end position="1035"/>
    </location>
</feature>
<dbReference type="InterPro" id="IPR020806">
    <property type="entry name" value="PKS_PP-bd"/>
</dbReference>
<dbReference type="Gene3D" id="1.10.1200.10">
    <property type="entry name" value="ACP-like"/>
    <property type="match status" value="1"/>
</dbReference>
<dbReference type="InterPro" id="IPR000873">
    <property type="entry name" value="AMP-dep_synth/lig_dom"/>
</dbReference>
<dbReference type="SMART" id="SM00823">
    <property type="entry name" value="PKS_PP"/>
    <property type="match status" value="1"/>
</dbReference>
<dbReference type="Gene3D" id="3.40.50.720">
    <property type="entry name" value="NAD(P)-binding Rossmann-like Domain"/>
    <property type="match status" value="1"/>
</dbReference>
<organism evidence="5 6">
    <name type="scientific">Marasmiellus scandens</name>
    <dbReference type="NCBI Taxonomy" id="2682957"/>
    <lineage>
        <taxon>Eukaryota</taxon>
        <taxon>Fungi</taxon>
        <taxon>Dikarya</taxon>
        <taxon>Basidiomycota</taxon>
        <taxon>Agaricomycotina</taxon>
        <taxon>Agaricomycetes</taxon>
        <taxon>Agaricomycetidae</taxon>
        <taxon>Agaricales</taxon>
        <taxon>Marasmiineae</taxon>
        <taxon>Omphalotaceae</taxon>
        <taxon>Marasmiellus</taxon>
    </lineage>
</organism>
<keyword evidence="2" id="KW-0597">Phosphoprotein</keyword>
<dbReference type="PROSITE" id="PS00455">
    <property type="entry name" value="AMP_BINDING"/>
    <property type="match status" value="1"/>
</dbReference>
<evidence type="ECO:0000259" key="4">
    <source>
        <dbReference type="PROSITE" id="PS50075"/>
    </source>
</evidence>
<dbReference type="InterPro" id="IPR009081">
    <property type="entry name" value="PP-bd_ACP"/>
</dbReference>
<feature type="domain" description="Carrier" evidence="4">
    <location>
        <begin position="596"/>
        <end position="678"/>
    </location>
</feature>
<keyword evidence="1" id="KW-0596">Phosphopantetheine</keyword>
<keyword evidence="6" id="KW-1185">Reference proteome</keyword>
<dbReference type="InterPro" id="IPR042099">
    <property type="entry name" value="ANL_N_sf"/>
</dbReference>
<dbReference type="InterPro" id="IPR036291">
    <property type="entry name" value="NAD(P)-bd_dom_sf"/>
</dbReference>
<evidence type="ECO:0000313" key="6">
    <source>
        <dbReference type="Proteomes" id="UP001498398"/>
    </source>
</evidence>